<organism evidence="1 2">
    <name type="scientific">Mytilus edulis</name>
    <name type="common">Blue mussel</name>
    <dbReference type="NCBI Taxonomy" id="6550"/>
    <lineage>
        <taxon>Eukaryota</taxon>
        <taxon>Metazoa</taxon>
        <taxon>Spiralia</taxon>
        <taxon>Lophotrochozoa</taxon>
        <taxon>Mollusca</taxon>
        <taxon>Bivalvia</taxon>
        <taxon>Autobranchia</taxon>
        <taxon>Pteriomorphia</taxon>
        <taxon>Mytilida</taxon>
        <taxon>Mytiloidea</taxon>
        <taxon>Mytilidae</taxon>
        <taxon>Mytilinae</taxon>
        <taxon>Mytilus</taxon>
    </lineage>
</organism>
<comment type="caution">
    <text evidence="1">The sequence shown here is derived from an EMBL/GenBank/DDBJ whole genome shotgun (WGS) entry which is preliminary data.</text>
</comment>
<name>A0A8S3SBB4_MYTED</name>
<evidence type="ECO:0000313" key="2">
    <source>
        <dbReference type="Proteomes" id="UP000683360"/>
    </source>
</evidence>
<reference evidence="1" key="1">
    <citation type="submission" date="2021-03" db="EMBL/GenBank/DDBJ databases">
        <authorList>
            <person name="Bekaert M."/>
        </authorList>
    </citation>
    <scope>NUCLEOTIDE SEQUENCE</scope>
</reference>
<sequence>MADFTIKKGIIVFVSIKKAIAETVKTDCVMESTISPFAEIDSESVPSHDGEAKKDFLKRKRCHTISFLTNEYAVINPSNTLMDELTLFNEDSIPEHVLNLSTCTTLQNTSTYSDTQFPASQDLFSSAEEGLDGSCDLFSDFSATGNSECDKKRKFEISDESDSHSVSL</sequence>
<protein>
    <submittedName>
        <fullName evidence="1">Uncharacterized protein</fullName>
    </submittedName>
</protein>
<accession>A0A8S3SBB4</accession>
<evidence type="ECO:0000313" key="1">
    <source>
        <dbReference type="EMBL" id="CAG2217633.1"/>
    </source>
</evidence>
<dbReference type="Proteomes" id="UP000683360">
    <property type="component" value="Unassembled WGS sequence"/>
</dbReference>
<proteinExistence type="predicted"/>
<dbReference type="EMBL" id="CAJPWZ010001554">
    <property type="protein sequence ID" value="CAG2217633.1"/>
    <property type="molecule type" value="Genomic_DNA"/>
</dbReference>
<keyword evidence="2" id="KW-1185">Reference proteome</keyword>
<gene>
    <name evidence="1" type="ORF">MEDL_31322</name>
</gene>
<dbReference type="AlphaFoldDB" id="A0A8S3SBB4"/>